<evidence type="ECO:0000256" key="4">
    <source>
        <dbReference type="ARBA" id="ARBA00022692"/>
    </source>
</evidence>
<comment type="function">
    <text evidence="8 9">Essential cell division protein that stabilizes the FtsZ protofilaments by cross-linking them and that serves as a cytoplasmic membrane anchor for the Z ring. Also required for the recruitment to the septal ring of downstream cell division proteins.</text>
</comment>
<feature type="region of interest" description="Disordered" evidence="10">
    <location>
        <begin position="74"/>
        <end position="158"/>
    </location>
</feature>
<evidence type="ECO:0000256" key="6">
    <source>
        <dbReference type="ARBA" id="ARBA00023136"/>
    </source>
</evidence>
<evidence type="ECO:0000256" key="5">
    <source>
        <dbReference type="ARBA" id="ARBA00022989"/>
    </source>
</evidence>
<evidence type="ECO:0000256" key="10">
    <source>
        <dbReference type="SAM" id="MobiDB-lite"/>
    </source>
</evidence>
<evidence type="ECO:0000313" key="13">
    <source>
        <dbReference type="Proteomes" id="UP001595722"/>
    </source>
</evidence>
<keyword evidence="7 8" id="KW-0131">Cell cycle</keyword>
<dbReference type="PANTHER" id="PTHR38685:SF1">
    <property type="entry name" value="CELL DIVISION PROTEIN ZIPA"/>
    <property type="match status" value="1"/>
</dbReference>
<keyword evidence="4 8" id="KW-0812">Transmembrane</keyword>
<keyword evidence="2 8" id="KW-0997">Cell inner membrane</keyword>
<dbReference type="SUPFAM" id="SSF64383">
    <property type="entry name" value="Cell-division protein ZipA, C-terminal domain"/>
    <property type="match status" value="1"/>
</dbReference>
<reference evidence="13" key="1">
    <citation type="journal article" date="2019" name="Int. J. Syst. Evol. Microbiol.">
        <title>The Global Catalogue of Microorganisms (GCM) 10K type strain sequencing project: providing services to taxonomists for standard genome sequencing and annotation.</title>
        <authorList>
            <consortium name="The Broad Institute Genomics Platform"/>
            <consortium name="The Broad Institute Genome Sequencing Center for Infectious Disease"/>
            <person name="Wu L."/>
            <person name="Ma J."/>
        </authorList>
    </citation>
    <scope>NUCLEOTIDE SEQUENCE [LARGE SCALE GENOMIC DNA]</scope>
    <source>
        <strain evidence="13">KCTC 42424</strain>
    </source>
</reference>
<feature type="domain" description="ZipA C-terminal FtsZ-binding" evidence="11">
    <location>
        <begin position="339"/>
        <end position="469"/>
    </location>
</feature>
<dbReference type="Proteomes" id="UP001595722">
    <property type="component" value="Unassembled WGS sequence"/>
</dbReference>
<dbReference type="Gene3D" id="3.30.1400.10">
    <property type="entry name" value="ZipA, C-terminal FtsZ-binding domain"/>
    <property type="match status" value="1"/>
</dbReference>
<evidence type="ECO:0000313" key="12">
    <source>
        <dbReference type="EMBL" id="MFC3679714.1"/>
    </source>
</evidence>
<gene>
    <name evidence="8" type="primary">zipA</name>
    <name evidence="12" type="ORF">ACFOMG_06275</name>
</gene>
<organism evidence="12 13">
    <name type="scientific">Bacterioplanoides pacificum</name>
    <dbReference type="NCBI Taxonomy" id="1171596"/>
    <lineage>
        <taxon>Bacteria</taxon>
        <taxon>Pseudomonadati</taxon>
        <taxon>Pseudomonadota</taxon>
        <taxon>Gammaproteobacteria</taxon>
        <taxon>Oceanospirillales</taxon>
        <taxon>Oceanospirillaceae</taxon>
        <taxon>Bacterioplanoides</taxon>
    </lineage>
</organism>
<comment type="similarity">
    <text evidence="8 9">Belongs to the ZipA family.</text>
</comment>
<evidence type="ECO:0000256" key="2">
    <source>
        <dbReference type="ARBA" id="ARBA00022519"/>
    </source>
</evidence>
<dbReference type="InterPro" id="IPR011919">
    <property type="entry name" value="Cell_div_ZipA"/>
</dbReference>
<comment type="subcellular location">
    <subcellularLocation>
        <location evidence="8">Cell inner membrane</location>
        <topology evidence="8">Single-pass type I membrane protein</topology>
    </subcellularLocation>
    <text evidence="8">Localizes to the Z ring in an FtsZ-dependent manner.</text>
</comment>
<sequence length="486" mass="53013">MEWSWRTVMILLGLLAMVMILVDGFRRMRRARAEALRLDVSDDFKFPEEGYNPELPGEVRVVSQSPVAETQQPEAGFIAPDNPPEAGLGGENPAQELGNLSASDNEADNVSDAFPGFSALDDEPLAEVEQTSEASQASSAAEAEQPRPDSPLIPKAKPVNLDEQVPVLLDVEELGDETEVVAETAAVTLAEQDTQAEVETCADDSECSTSQPDSSDEQLVTTVAAGVDVGVAESVAEDPGVMAQSIEADTDAEVAEVAAEQNPPARDEDATPADINSRENALEYIAELEDPQQINDPHLEQEAEPEDVSRALNDTSRIITQPVNFAGPDAEVLAHRPDAEVVLVIHTIPRTEQGFKGSDLIYLFNSCDLRYGEKNIFHRFEEADGAGCVQFSVSQCHEPGTFEPARMADQYCRGLSFFMSLPGARRPLEAYEAMYEMAMVVSRNLKADMLDESLSALTPQTVEANRQEIMDFERYQHLLLKKQGAL</sequence>
<feature type="compositionally biased region" description="Low complexity" evidence="10">
    <location>
        <begin position="127"/>
        <end position="143"/>
    </location>
</feature>
<keyword evidence="13" id="KW-1185">Reference proteome</keyword>
<keyword evidence="6 8" id="KW-0472">Membrane</keyword>
<dbReference type="HAMAP" id="MF_00509">
    <property type="entry name" value="ZipA"/>
    <property type="match status" value="1"/>
</dbReference>
<keyword evidence="1 8" id="KW-1003">Cell membrane</keyword>
<dbReference type="GO" id="GO:0051301">
    <property type="term" value="P:cell division"/>
    <property type="evidence" value="ECO:0007669"/>
    <property type="project" value="UniProtKB-KW"/>
</dbReference>
<evidence type="ECO:0000259" key="11">
    <source>
        <dbReference type="SMART" id="SM00771"/>
    </source>
</evidence>
<keyword evidence="5 8" id="KW-1133">Transmembrane helix</keyword>
<dbReference type="RefSeq" id="WP_376865472.1">
    <property type="nucleotide sequence ID" value="NZ_JBHRYB010000005.1"/>
</dbReference>
<evidence type="ECO:0000256" key="1">
    <source>
        <dbReference type="ARBA" id="ARBA00022475"/>
    </source>
</evidence>
<dbReference type="Pfam" id="PF04354">
    <property type="entry name" value="ZipA_C"/>
    <property type="match status" value="1"/>
</dbReference>
<feature type="transmembrane region" description="Helical" evidence="8">
    <location>
        <begin position="6"/>
        <end position="25"/>
    </location>
</feature>
<evidence type="ECO:0000256" key="8">
    <source>
        <dbReference type="HAMAP-Rule" id="MF_00509"/>
    </source>
</evidence>
<dbReference type="InterPro" id="IPR036765">
    <property type="entry name" value="ZipA_FtsZ-bd_C_sf"/>
</dbReference>
<dbReference type="PANTHER" id="PTHR38685">
    <property type="entry name" value="CELL DIVISION PROTEIN ZIPA"/>
    <property type="match status" value="1"/>
</dbReference>
<proteinExistence type="inferred from homology"/>
<evidence type="ECO:0000256" key="9">
    <source>
        <dbReference type="RuleBase" id="RU003612"/>
    </source>
</evidence>
<comment type="caution">
    <text evidence="12">The sequence shown here is derived from an EMBL/GenBank/DDBJ whole genome shotgun (WGS) entry which is preliminary data.</text>
</comment>
<protein>
    <recommendedName>
        <fullName evidence="8 9">Cell division protein ZipA</fullName>
    </recommendedName>
</protein>
<evidence type="ECO:0000256" key="3">
    <source>
        <dbReference type="ARBA" id="ARBA00022618"/>
    </source>
</evidence>
<keyword evidence="3 8" id="KW-0132">Cell division</keyword>
<evidence type="ECO:0000256" key="7">
    <source>
        <dbReference type="ARBA" id="ARBA00023306"/>
    </source>
</evidence>
<dbReference type="SMART" id="SM00771">
    <property type="entry name" value="ZipA_C"/>
    <property type="match status" value="1"/>
</dbReference>
<accession>A0ABV7VR94</accession>
<comment type="subunit">
    <text evidence="8">Interacts with FtsZ via their C-terminal domains.</text>
</comment>
<dbReference type="EMBL" id="JBHRYB010000005">
    <property type="protein sequence ID" value="MFC3679714.1"/>
    <property type="molecule type" value="Genomic_DNA"/>
</dbReference>
<name>A0ABV7VR94_9GAMM</name>
<dbReference type="InterPro" id="IPR007449">
    <property type="entry name" value="ZipA_FtsZ-bd_C"/>
</dbReference>